<organism evidence="10 11">
    <name type="scientific">Candidatus Polarisedimenticola svalbardensis</name>
    <dbReference type="NCBI Taxonomy" id="2886004"/>
    <lineage>
        <taxon>Bacteria</taxon>
        <taxon>Pseudomonadati</taxon>
        <taxon>Acidobacteriota</taxon>
        <taxon>Candidatus Polarisedimenticolia</taxon>
        <taxon>Candidatus Polarisedimenticolales</taxon>
        <taxon>Candidatus Polarisedimenticolaceae</taxon>
        <taxon>Candidatus Polarisedimenticola</taxon>
    </lineage>
</organism>
<dbReference type="Gene3D" id="1.10.287.1260">
    <property type="match status" value="1"/>
</dbReference>
<comment type="similarity">
    <text evidence="2">Belongs to the MscS (TC 1.A.23) family.</text>
</comment>
<accession>A0A8J6Y697</accession>
<dbReference type="PANTHER" id="PTHR30347:SF1">
    <property type="entry name" value="MECHANOSENSITIVE CHANNEL MSCK"/>
    <property type="match status" value="1"/>
</dbReference>
<dbReference type="AlphaFoldDB" id="A0A8J6Y697"/>
<dbReference type="SUPFAM" id="SSF82689">
    <property type="entry name" value="Mechanosensitive channel protein MscS (YggB), C-terminal domain"/>
    <property type="match status" value="1"/>
</dbReference>
<evidence type="ECO:0000259" key="8">
    <source>
        <dbReference type="Pfam" id="PF00924"/>
    </source>
</evidence>
<dbReference type="GO" id="GO:0008381">
    <property type="term" value="F:mechanosensitive monoatomic ion channel activity"/>
    <property type="evidence" value="ECO:0007669"/>
    <property type="project" value="UniProtKB-ARBA"/>
</dbReference>
<dbReference type="InterPro" id="IPR052702">
    <property type="entry name" value="MscS-like_channel"/>
</dbReference>
<dbReference type="InterPro" id="IPR010920">
    <property type="entry name" value="LSM_dom_sf"/>
</dbReference>
<dbReference type="Proteomes" id="UP000648239">
    <property type="component" value="Unassembled WGS sequence"/>
</dbReference>
<evidence type="ECO:0000259" key="9">
    <source>
        <dbReference type="Pfam" id="PF21082"/>
    </source>
</evidence>
<dbReference type="InterPro" id="IPR006685">
    <property type="entry name" value="MscS_channel_2nd"/>
</dbReference>
<name>A0A8J6Y697_9BACT</name>
<dbReference type="Gene3D" id="2.30.30.60">
    <property type="match status" value="1"/>
</dbReference>
<evidence type="ECO:0000256" key="6">
    <source>
        <dbReference type="ARBA" id="ARBA00023136"/>
    </source>
</evidence>
<dbReference type="Gene3D" id="3.30.70.100">
    <property type="match status" value="1"/>
</dbReference>
<dbReference type="Pfam" id="PF00924">
    <property type="entry name" value="MS_channel_2nd"/>
    <property type="match status" value="1"/>
</dbReference>
<keyword evidence="4 7" id="KW-0812">Transmembrane</keyword>
<keyword evidence="3" id="KW-1003">Cell membrane</keyword>
<dbReference type="Pfam" id="PF21082">
    <property type="entry name" value="MS_channel_3rd"/>
    <property type="match status" value="1"/>
</dbReference>
<evidence type="ECO:0000256" key="7">
    <source>
        <dbReference type="SAM" id="Phobius"/>
    </source>
</evidence>
<feature type="domain" description="Mechanosensitive ion channel MscS C-terminal" evidence="9">
    <location>
        <begin position="192"/>
        <end position="271"/>
    </location>
</feature>
<feature type="transmembrane region" description="Helical" evidence="7">
    <location>
        <begin position="69"/>
        <end position="90"/>
    </location>
</feature>
<evidence type="ECO:0000256" key="4">
    <source>
        <dbReference type="ARBA" id="ARBA00022692"/>
    </source>
</evidence>
<gene>
    <name evidence="10" type="ORF">IFK94_12855</name>
</gene>
<proteinExistence type="inferred from homology"/>
<dbReference type="InterPro" id="IPR011014">
    <property type="entry name" value="MscS_channel_TM-2"/>
</dbReference>
<evidence type="ECO:0000256" key="2">
    <source>
        <dbReference type="ARBA" id="ARBA00008017"/>
    </source>
</evidence>
<dbReference type="SUPFAM" id="SSF82861">
    <property type="entry name" value="Mechanosensitive channel protein MscS (YggB), transmembrane region"/>
    <property type="match status" value="1"/>
</dbReference>
<protein>
    <submittedName>
        <fullName evidence="10">Mechanosensitive ion channel</fullName>
    </submittedName>
</protein>
<feature type="domain" description="Mechanosensitive ion channel MscS" evidence="8">
    <location>
        <begin position="115"/>
        <end position="180"/>
    </location>
</feature>
<sequence>MNKSELVADGKAVLDLRLFEIGGTTVTVSSIVLFILVLVASYIVSRLLQRSMKIMLRSDDARRQGSVAAASRLLHYLVLAIGLGIGLQIAGIDMTALFAAGALVAVGIGFALQTISENFFAGLILLLERTIKPGDILQINDQMVRVLEMGIRSTVVRTFADEDLIVPNSVLVKDTVKNYTLRDNLHRVRAMVGVSYGSDMRVVREVLEGVVGEIPWKSKKVAPSVLMREFGDSAVVFSAAVWVDDPWSSVKRSSELHEAIWWALKDAGITIAFPQVDVHFDPTLQEVPSRSEPTA</sequence>
<evidence type="ECO:0000256" key="1">
    <source>
        <dbReference type="ARBA" id="ARBA00004651"/>
    </source>
</evidence>
<dbReference type="PANTHER" id="PTHR30347">
    <property type="entry name" value="POTASSIUM CHANNEL RELATED"/>
    <property type="match status" value="1"/>
</dbReference>
<evidence type="ECO:0000256" key="3">
    <source>
        <dbReference type="ARBA" id="ARBA00022475"/>
    </source>
</evidence>
<evidence type="ECO:0000256" key="5">
    <source>
        <dbReference type="ARBA" id="ARBA00022989"/>
    </source>
</evidence>
<evidence type="ECO:0000313" key="11">
    <source>
        <dbReference type="Proteomes" id="UP000648239"/>
    </source>
</evidence>
<keyword evidence="6 7" id="KW-0472">Membrane</keyword>
<dbReference type="InterPro" id="IPR023408">
    <property type="entry name" value="MscS_beta-dom_sf"/>
</dbReference>
<evidence type="ECO:0000313" key="10">
    <source>
        <dbReference type="EMBL" id="MBD3869009.1"/>
    </source>
</evidence>
<dbReference type="SUPFAM" id="SSF50182">
    <property type="entry name" value="Sm-like ribonucleoproteins"/>
    <property type="match status" value="1"/>
</dbReference>
<comment type="caution">
    <text evidence="10">The sequence shown here is derived from an EMBL/GenBank/DDBJ whole genome shotgun (WGS) entry which is preliminary data.</text>
</comment>
<feature type="transmembrane region" description="Helical" evidence="7">
    <location>
        <begin position="26"/>
        <end position="48"/>
    </location>
</feature>
<dbReference type="InterPro" id="IPR049278">
    <property type="entry name" value="MS_channel_C"/>
</dbReference>
<dbReference type="InterPro" id="IPR011066">
    <property type="entry name" value="MscS_channel_C_sf"/>
</dbReference>
<dbReference type="EMBL" id="JACXWD010000053">
    <property type="protein sequence ID" value="MBD3869009.1"/>
    <property type="molecule type" value="Genomic_DNA"/>
</dbReference>
<comment type="subcellular location">
    <subcellularLocation>
        <location evidence="1">Cell membrane</location>
        <topology evidence="1">Multi-pass membrane protein</topology>
    </subcellularLocation>
</comment>
<reference evidence="10 11" key="1">
    <citation type="submission" date="2020-08" db="EMBL/GenBank/DDBJ databases">
        <title>Acidobacteriota in marine sediments use diverse sulfur dissimilation pathways.</title>
        <authorList>
            <person name="Wasmund K."/>
        </authorList>
    </citation>
    <scope>NUCLEOTIDE SEQUENCE [LARGE SCALE GENOMIC DNA]</scope>
    <source>
        <strain evidence="10">MAG AM4</strain>
    </source>
</reference>
<feature type="transmembrane region" description="Helical" evidence="7">
    <location>
        <begin position="96"/>
        <end position="127"/>
    </location>
</feature>
<dbReference type="GO" id="GO:0005886">
    <property type="term" value="C:plasma membrane"/>
    <property type="evidence" value="ECO:0007669"/>
    <property type="project" value="UniProtKB-SubCell"/>
</dbReference>
<keyword evidence="5 7" id="KW-1133">Transmembrane helix</keyword>